<feature type="chain" id="PRO_5015498339" evidence="1">
    <location>
        <begin position="18"/>
        <end position="618"/>
    </location>
</feature>
<dbReference type="Proteomes" id="UP000237662">
    <property type="component" value="Unassembled WGS sequence"/>
</dbReference>
<proteinExistence type="predicted"/>
<evidence type="ECO:0000259" key="2">
    <source>
        <dbReference type="Pfam" id="PF18962"/>
    </source>
</evidence>
<keyword evidence="4" id="KW-1185">Reference proteome</keyword>
<dbReference type="InterPro" id="IPR026444">
    <property type="entry name" value="Secre_tail"/>
</dbReference>
<reference evidence="3 4" key="1">
    <citation type="submission" date="2018-02" db="EMBL/GenBank/DDBJ databases">
        <title>Genomic Encyclopedia of Archaeal and Bacterial Type Strains, Phase II (KMG-II): from individual species to whole genera.</title>
        <authorList>
            <person name="Goeker M."/>
        </authorList>
    </citation>
    <scope>NUCLEOTIDE SEQUENCE [LARGE SCALE GENOMIC DNA]</scope>
    <source>
        <strain evidence="3 4">DSM 29526</strain>
    </source>
</reference>
<dbReference type="AlphaFoldDB" id="A0A2S6I289"/>
<name>A0A2S6I289_9BACT</name>
<dbReference type="EMBL" id="PTJC01000006">
    <property type="protein sequence ID" value="PPK85201.1"/>
    <property type="molecule type" value="Genomic_DNA"/>
</dbReference>
<protein>
    <submittedName>
        <fullName evidence="3">Putative secreted protein (Por secretion system target)</fullName>
    </submittedName>
</protein>
<accession>A0A2S6I289</accession>
<dbReference type="Pfam" id="PF18962">
    <property type="entry name" value="Por_Secre_tail"/>
    <property type="match status" value="1"/>
</dbReference>
<organism evidence="3 4">
    <name type="scientific">Neolewinella xylanilytica</name>
    <dbReference type="NCBI Taxonomy" id="1514080"/>
    <lineage>
        <taxon>Bacteria</taxon>
        <taxon>Pseudomonadati</taxon>
        <taxon>Bacteroidota</taxon>
        <taxon>Saprospiria</taxon>
        <taxon>Saprospirales</taxon>
        <taxon>Lewinellaceae</taxon>
        <taxon>Neolewinella</taxon>
    </lineage>
</organism>
<comment type="caution">
    <text evidence="3">The sequence shown here is derived from an EMBL/GenBank/DDBJ whole genome shotgun (WGS) entry which is preliminary data.</text>
</comment>
<dbReference type="RefSeq" id="WP_170067659.1">
    <property type="nucleotide sequence ID" value="NZ_PTJC01000006.1"/>
</dbReference>
<evidence type="ECO:0000313" key="3">
    <source>
        <dbReference type="EMBL" id="PPK85201.1"/>
    </source>
</evidence>
<evidence type="ECO:0000313" key="4">
    <source>
        <dbReference type="Proteomes" id="UP000237662"/>
    </source>
</evidence>
<sequence>MKKIYLPLVFLSSFLTAQQGFLLPVAAADFERDLCVSPTGDRILAGRVALDTVIGLDLDPGRGETRFPGTLTRADSGSAAYLASYAPNGDLNFALLLADTSRGANDVRAFFVDTDYDGNIYLQGNFSGSVDFAPGEAEYIVATPQDRPRMTYLASYTETGEFRFVITLPDYQPSIYPSGRVRQFGVDGGGNSYSLIGFSDAFDYDPGEADFILDGKRPVIASYDRTGAFRFAFETIHAPYVLGVAKMGDFYLGGEYRSEDFARDLDPQPDSEYFLPESDAPLAHVVLSFTNEAKLNFVHPMVGRQIFPYLLDGDKDGNLYMAGPMHPGEADFDFSAETFLLKVDATYADHDYFLAKYASDGALVRALLLEEKADTFALEEFVDYSLSDDGDIYLSGRMYGENLDLDPSENEALVSGQGAYGERALIAGYDSDLNYRFGYTLGDTTEDNISDAGIWFKIAPSNVCGDYVLMADVPLPQTIDFDPRQGSAYVPMAVAPGRDTVGLALITYSHDLVAGESDCLLSGLRGENDPAVSALRTFPNPSQSGNFEVDLSFAEGKAAEYLVADLSGRIIQRGRVSESAVPFRLDLSNQPTGVYIAKFRTEGRTAVAKLVVGGKPGA</sequence>
<feature type="signal peptide" evidence="1">
    <location>
        <begin position="1"/>
        <end position="17"/>
    </location>
</feature>
<feature type="domain" description="Secretion system C-terminal sorting" evidence="2">
    <location>
        <begin position="538"/>
        <end position="612"/>
    </location>
</feature>
<evidence type="ECO:0000256" key="1">
    <source>
        <dbReference type="SAM" id="SignalP"/>
    </source>
</evidence>
<dbReference type="NCBIfam" id="TIGR04183">
    <property type="entry name" value="Por_Secre_tail"/>
    <property type="match status" value="1"/>
</dbReference>
<keyword evidence="1" id="KW-0732">Signal</keyword>
<gene>
    <name evidence="3" type="ORF">CLV84_2093</name>
</gene>